<name>A0A2P7Q205_9FIRM</name>
<keyword evidence="1" id="KW-0805">Transcription regulation</keyword>
<evidence type="ECO:0008006" key="8">
    <source>
        <dbReference type="Google" id="ProtNLM"/>
    </source>
</evidence>
<proteinExistence type="predicted"/>
<dbReference type="InterPro" id="IPR014710">
    <property type="entry name" value="RmlC-like_jellyroll"/>
</dbReference>
<evidence type="ECO:0000256" key="2">
    <source>
        <dbReference type="ARBA" id="ARBA00023125"/>
    </source>
</evidence>
<evidence type="ECO:0000256" key="1">
    <source>
        <dbReference type="ARBA" id="ARBA00023015"/>
    </source>
</evidence>
<feature type="domain" description="HTH crp-type" evidence="5">
    <location>
        <begin position="138"/>
        <end position="204"/>
    </location>
</feature>
<comment type="caution">
    <text evidence="6">The sequence shown here is derived from an EMBL/GenBank/DDBJ whole genome shotgun (WGS) entry which is preliminary data.</text>
</comment>
<accession>A0A2P7Q205</accession>
<evidence type="ECO:0000313" key="7">
    <source>
        <dbReference type="Proteomes" id="UP000241434"/>
    </source>
</evidence>
<dbReference type="SUPFAM" id="SSF46785">
    <property type="entry name" value="Winged helix' DNA-binding domain"/>
    <property type="match status" value="1"/>
</dbReference>
<dbReference type="GO" id="GO:0003677">
    <property type="term" value="F:DNA binding"/>
    <property type="evidence" value="ECO:0007669"/>
    <property type="project" value="UniProtKB-KW"/>
</dbReference>
<gene>
    <name evidence="6" type="ORF">UF10_04825</name>
</gene>
<dbReference type="InterPro" id="IPR036390">
    <property type="entry name" value="WH_DNA-bd_sf"/>
</dbReference>
<keyword evidence="7" id="KW-1185">Reference proteome</keyword>
<sequence>MIFRGISEESKNAIENMHMVERSYNANDLVMKEGEAIESIGIIISGALKATEYTAGGKELNSSYYFGGDAFPFYLVYGNIENYFSDTYALKKSKVVWLKVEELIPIIDNDQVFLHNILRFVAEYCCYSKLIIRCTQYRKVIERLSFWLLHIKNPDEPINIPNSQEVLADILHVNRSSLNQELKLLENEGVITMDRKKIKVLNKSYLEDLL</sequence>
<evidence type="ECO:0000259" key="4">
    <source>
        <dbReference type="PROSITE" id="PS50042"/>
    </source>
</evidence>
<dbReference type="GO" id="GO:0006355">
    <property type="term" value="P:regulation of DNA-templated transcription"/>
    <property type="evidence" value="ECO:0007669"/>
    <property type="project" value="InterPro"/>
</dbReference>
<feature type="domain" description="Cyclic nucleotide-binding" evidence="4">
    <location>
        <begin position="2"/>
        <end position="71"/>
    </location>
</feature>
<organism evidence="6 7">
    <name type="scientific">Peptostreptococcus russellii</name>
    <dbReference type="NCBI Taxonomy" id="215200"/>
    <lineage>
        <taxon>Bacteria</taxon>
        <taxon>Bacillati</taxon>
        <taxon>Bacillota</taxon>
        <taxon>Clostridia</taxon>
        <taxon>Peptostreptococcales</taxon>
        <taxon>Peptostreptococcaceae</taxon>
        <taxon>Peptostreptococcus</taxon>
    </lineage>
</organism>
<dbReference type="Pfam" id="PF13545">
    <property type="entry name" value="HTH_Crp_2"/>
    <property type="match status" value="1"/>
</dbReference>
<dbReference type="Gene3D" id="2.60.120.10">
    <property type="entry name" value="Jelly Rolls"/>
    <property type="match status" value="1"/>
</dbReference>
<evidence type="ECO:0000313" key="6">
    <source>
        <dbReference type="EMBL" id="PSJ32003.1"/>
    </source>
</evidence>
<dbReference type="Proteomes" id="UP000241434">
    <property type="component" value="Unassembled WGS sequence"/>
</dbReference>
<dbReference type="InterPro" id="IPR018490">
    <property type="entry name" value="cNMP-bd_dom_sf"/>
</dbReference>
<dbReference type="EMBL" id="JYGE01000003">
    <property type="protein sequence ID" value="PSJ32003.1"/>
    <property type="molecule type" value="Genomic_DNA"/>
</dbReference>
<dbReference type="PROSITE" id="PS50042">
    <property type="entry name" value="CNMP_BINDING_3"/>
    <property type="match status" value="1"/>
</dbReference>
<reference evidence="6" key="1">
    <citation type="thesis" date="2015" institute="Rutgers" country="The State University of New Jersey, 14 College Farm Rd., New Brunswick, NJ, USA">
        <title>Ammonia toxicity in bacteria and its implications for treatment of and resource recovery from highly nitrogenous organic wastes.</title>
        <authorList>
            <person name="Luther A.K."/>
        </authorList>
    </citation>
    <scope>NUCLEOTIDE SEQUENCE</scope>
    <source>
        <strain evidence="6">RT-10B</strain>
    </source>
</reference>
<dbReference type="InterPro" id="IPR000595">
    <property type="entry name" value="cNMP-bd_dom"/>
</dbReference>
<dbReference type="PROSITE" id="PS51063">
    <property type="entry name" value="HTH_CRP_2"/>
    <property type="match status" value="1"/>
</dbReference>
<keyword evidence="2" id="KW-0238">DNA-binding</keyword>
<dbReference type="SUPFAM" id="SSF51206">
    <property type="entry name" value="cAMP-binding domain-like"/>
    <property type="match status" value="1"/>
</dbReference>
<keyword evidence="3" id="KW-0804">Transcription</keyword>
<evidence type="ECO:0000256" key="3">
    <source>
        <dbReference type="ARBA" id="ARBA00023163"/>
    </source>
</evidence>
<evidence type="ECO:0000259" key="5">
    <source>
        <dbReference type="PROSITE" id="PS51063"/>
    </source>
</evidence>
<dbReference type="InterPro" id="IPR012318">
    <property type="entry name" value="HTH_CRP"/>
</dbReference>
<protein>
    <recommendedName>
        <fullName evidence="8">cAMP-binding domain of CRP or a regulatory subunit of cAMP-dependent protein kinases</fullName>
    </recommendedName>
</protein>
<dbReference type="AlphaFoldDB" id="A0A2P7Q205"/>